<dbReference type="RefSeq" id="WP_119956031.1">
    <property type="nucleotide sequence ID" value="NZ_QYUR01000006.1"/>
</dbReference>
<reference evidence="1 2" key="1">
    <citation type="submission" date="2018-09" db="EMBL/GenBank/DDBJ databases">
        <authorList>
            <person name="Zhu H."/>
        </authorList>
    </citation>
    <scope>NUCLEOTIDE SEQUENCE [LARGE SCALE GENOMIC DNA]</scope>
    <source>
        <strain evidence="1 2">K1S02-6</strain>
    </source>
</reference>
<dbReference type="AlphaFoldDB" id="A0A418XCV0"/>
<evidence type="ECO:0000313" key="1">
    <source>
        <dbReference type="EMBL" id="RJG10349.1"/>
    </source>
</evidence>
<name>A0A418XCV0_9PSED</name>
<gene>
    <name evidence="1" type="ORF">D3879_20250</name>
</gene>
<dbReference type="EMBL" id="QYUR01000006">
    <property type="protein sequence ID" value="RJG10349.1"/>
    <property type="molecule type" value="Genomic_DNA"/>
</dbReference>
<dbReference type="InterPro" id="IPR007263">
    <property type="entry name" value="DCC1-like"/>
</dbReference>
<dbReference type="OrthoDB" id="5294764at2"/>
<dbReference type="Pfam" id="PF04134">
    <property type="entry name" value="DCC1-like"/>
    <property type="match status" value="1"/>
</dbReference>
<keyword evidence="2" id="KW-1185">Reference proteome</keyword>
<accession>A0A418XCV0</accession>
<sequence length="126" mass="14627">MSDPVKPKVYYNSACPVCRAGINSQRSRMESCGITDIEWVDVHNNPEAVKEVGASLEEVRERLYLKDEAGNINIGTEAFAELWAKTPKQRWLGFMVRLPIIRPTVAFAYNVFARLLYRWNRKLKHW</sequence>
<organism evidence="1 2">
    <name type="scientific">Pseudomonas cavernicola</name>
    <dbReference type="NCBI Taxonomy" id="2320866"/>
    <lineage>
        <taxon>Bacteria</taxon>
        <taxon>Pseudomonadati</taxon>
        <taxon>Pseudomonadota</taxon>
        <taxon>Gammaproteobacteria</taxon>
        <taxon>Pseudomonadales</taxon>
        <taxon>Pseudomonadaceae</taxon>
        <taxon>Pseudomonas</taxon>
    </lineage>
</organism>
<comment type="caution">
    <text evidence="1">The sequence shown here is derived from an EMBL/GenBank/DDBJ whole genome shotgun (WGS) entry which is preliminary data.</text>
</comment>
<proteinExistence type="predicted"/>
<protein>
    <submittedName>
        <fullName evidence="1">DUF393 domain-containing protein</fullName>
    </submittedName>
</protein>
<dbReference type="Proteomes" id="UP000284021">
    <property type="component" value="Unassembled WGS sequence"/>
</dbReference>
<evidence type="ECO:0000313" key="2">
    <source>
        <dbReference type="Proteomes" id="UP000284021"/>
    </source>
</evidence>
<dbReference type="GO" id="GO:0015035">
    <property type="term" value="F:protein-disulfide reductase activity"/>
    <property type="evidence" value="ECO:0007669"/>
    <property type="project" value="InterPro"/>
</dbReference>